<protein>
    <recommendedName>
        <fullName evidence="3">Pentapeptide repeat-containing protein</fullName>
    </recommendedName>
</protein>
<dbReference type="Pfam" id="PF00805">
    <property type="entry name" value="Pentapeptide"/>
    <property type="match status" value="2"/>
</dbReference>
<dbReference type="PANTHER" id="PTHR14136">
    <property type="entry name" value="BTB_POZ DOMAIN-CONTAINING PROTEIN KCTD9"/>
    <property type="match status" value="1"/>
</dbReference>
<evidence type="ECO:0008006" key="3">
    <source>
        <dbReference type="Google" id="ProtNLM"/>
    </source>
</evidence>
<dbReference type="SUPFAM" id="SSF141571">
    <property type="entry name" value="Pentapeptide repeat-like"/>
    <property type="match status" value="1"/>
</dbReference>
<dbReference type="InterPro" id="IPR001646">
    <property type="entry name" value="5peptide_repeat"/>
</dbReference>
<dbReference type="PANTHER" id="PTHR14136:SF17">
    <property type="entry name" value="BTB_POZ DOMAIN-CONTAINING PROTEIN KCTD9"/>
    <property type="match status" value="1"/>
</dbReference>
<dbReference type="OrthoDB" id="9989223at2759"/>
<dbReference type="Proteomes" id="UP000265618">
    <property type="component" value="Unassembled WGS sequence"/>
</dbReference>
<evidence type="ECO:0000313" key="2">
    <source>
        <dbReference type="Proteomes" id="UP000265618"/>
    </source>
</evidence>
<keyword evidence="2" id="KW-1185">Reference proteome</keyword>
<organism evidence="1 2">
    <name type="scientific">Kipferlia bialata</name>
    <dbReference type="NCBI Taxonomy" id="797122"/>
    <lineage>
        <taxon>Eukaryota</taxon>
        <taxon>Metamonada</taxon>
        <taxon>Carpediemonas-like organisms</taxon>
        <taxon>Kipferlia</taxon>
    </lineage>
</organism>
<feature type="non-terminal residue" evidence="1">
    <location>
        <position position="218"/>
    </location>
</feature>
<sequence length="218" mass="23489">MASASMQRLDMAGWNLAKLNLKGVNLSGCDLTGCDIKEANITGAILDGCILSGCKHLTEAQLVSAHLPGLICHGQRLRDFDFGSSSLERVDFSSCDLTNANLSGCAVAGLKLYDVTLAETTMPKAQADLTHIQFQDIKPKFAHINPLGPAGSMNISEDGYSACTGSEQAQWVGQCTFVIPKTEGTQVKLRIRTKCKYKPFLNLCIDTQTARRKAAYVA</sequence>
<comment type="caution">
    <text evidence="1">The sequence shown here is derived from an EMBL/GenBank/DDBJ whole genome shotgun (WGS) entry which is preliminary data.</text>
</comment>
<evidence type="ECO:0000313" key="1">
    <source>
        <dbReference type="EMBL" id="GIQ87582.1"/>
    </source>
</evidence>
<dbReference type="InterPro" id="IPR051082">
    <property type="entry name" value="Pentapeptide-BTB/POZ_domain"/>
</dbReference>
<dbReference type="Gene3D" id="2.160.20.80">
    <property type="entry name" value="E3 ubiquitin-protein ligase SopA"/>
    <property type="match status" value="1"/>
</dbReference>
<dbReference type="AlphaFoldDB" id="A0A9K3GLS7"/>
<reference evidence="1 2" key="1">
    <citation type="journal article" date="2018" name="PLoS ONE">
        <title>The draft genome of Kipferlia bialata reveals reductive genome evolution in fornicate parasites.</title>
        <authorList>
            <person name="Tanifuji G."/>
            <person name="Takabayashi S."/>
            <person name="Kume K."/>
            <person name="Takagi M."/>
            <person name="Nakayama T."/>
            <person name="Kamikawa R."/>
            <person name="Inagaki Y."/>
            <person name="Hashimoto T."/>
        </authorList>
    </citation>
    <scope>NUCLEOTIDE SEQUENCE [LARGE SCALE GENOMIC DNA]</scope>
    <source>
        <strain evidence="1">NY0173</strain>
    </source>
</reference>
<dbReference type="EMBL" id="BDIP01003342">
    <property type="protein sequence ID" value="GIQ87582.1"/>
    <property type="molecule type" value="Genomic_DNA"/>
</dbReference>
<name>A0A9K3GLS7_9EUKA</name>
<accession>A0A9K3GLS7</accession>
<gene>
    <name evidence="1" type="ORF">KIPB_009649</name>
</gene>
<proteinExistence type="predicted"/>